<feature type="binding site" evidence="9">
    <location>
        <begin position="82"/>
        <end position="84"/>
    </location>
    <ligand>
        <name>L-histidine</name>
        <dbReference type="ChEBI" id="CHEBI:57595"/>
    </ligand>
</feature>
<keyword evidence="2 8" id="KW-0436">Ligase</keyword>
<keyword evidence="3 8" id="KW-0547">Nucleotide-binding</keyword>
<dbReference type="SUPFAM" id="SSF55681">
    <property type="entry name" value="Class II aaRS and biotin synthetases"/>
    <property type="match status" value="1"/>
</dbReference>
<dbReference type="HAMAP" id="MF_00127">
    <property type="entry name" value="His_tRNA_synth"/>
    <property type="match status" value="1"/>
</dbReference>
<comment type="subcellular location">
    <subcellularLocation>
        <location evidence="8">Cytoplasm</location>
    </subcellularLocation>
</comment>
<evidence type="ECO:0000256" key="5">
    <source>
        <dbReference type="ARBA" id="ARBA00022917"/>
    </source>
</evidence>
<feature type="binding site" evidence="9">
    <location>
        <position position="256"/>
    </location>
    <ligand>
        <name>L-histidine</name>
        <dbReference type="ChEBI" id="CHEBI:57595"/>
    </ligand>
</feature>
<comment type="catalytic activity">
    <reaction evidence="7 8">
        <text>tRNA(His) + L-histidine + ATP = L-histidyl-tRNA(His) + AMP + diphosphate + H(+)</text>
        <dbReference type="Rhea" id="RHEA:17313"/>
        <dbReference type="Rhea" id="RHEA-COMP:9665"/>
        <dbReference type="Rhea" id="RHEA-COMP:9689"/>
        <dbReference type="ChEBI" id="CHEBI:15378"/>
        <dbReference type="ChEBI" id="CHEBI:30616"/>
        <dbReference type="ChEBI" id="CHEBI:33019"/>
        <dbReference type="ChEBI" id="CHEBI:57595"/>
        <dbReference type="ChEBI" id="CHEBI:78442"/>
        <dbReference type="ChEBI" id="CHEBI:78527"/>
        <dbReference type="ChEBI" id="CHEBI:456215"/>
        <dbReference type="EC" id="6.1.1.21"/>
    </reaction>
</comment>
<dbReference type="InterPro" id="IPR004516">
    <property type="entry name" value="HisRS/HisZ"/>
</dbReference>
<feature type="binding site" evidence="9">
    <location>
        <position position="112"/>
    </location>
    <ligand>
        <name>L-histidine</name>
        <dbReference type="ChEBI" id="CHEBI:57595"/>
    </ligand>
</feature>
<dbReference type="Pfam" id="PF13393">
    <property type="entry name" value="tRNA-synt_His"/>
    <property type="match status" value="1"/>
</dbReference>
<feature type="domain" description="Aminoacyl-transfer RNA synthetases class-II family profile" evidence="10">
    <location>
        <begin position="27"/>
        <end position="356"/>
    </location>
</feature>
<dbReference type="InterPro" id="IPR033656">
    <property type="entry name" value="HisRS_anticodon"/>
</dbReference>
<dbReference type="SUPFAM" id="SSF52954">
    <property type="entry name" value="Class II aaRS ABD-related"/>
    <property type="match status" value="1"/>
</dbReference>
<gene>
    <name evidence="8 11" type="primary">hisS</name>
    <name evidence="11" type="ORF">COW80_04495</name>
</gene>
<evidence type="ECO:0000313" key="11">
    <source>
        <dbReference type="EMBL" id="PIP87694.1"/>
    </source>
</evidence>
<name>A0A2H0DZS8_9BACT</name>
<dbReference type="InterPro" id="IPR015807">
    <property type="entry name" value="His-tRNA-ligase"/>
</dbReference>
<accession>A0A2H0DZS8</accession>
<dbReference type="Gene3D" id="3.30.930.10">
    <property type="entry name" value="Bira Bifunctional Protein, Domain 2"/>
    <property type="match status" value="1"/>
</dbReference>
<dbReference type="Gene3D" id="3.40.50.800">
    <property type="entry name" value="Anticodon-binding domain"/>
    <property type="match status" value="1"/>
</dbReference>
<dbReference type="Proteomes" id="UP000229981">
    <property type="component" value="Unassembled WGS sequence"/>
</dbReference>
<feature type="binding site" evidence="9">
    <location>
        <position position="126"/>
    </location>
    <ligand>
        <name>L-histidine</name>
        <dbReference type="ChEBI" id="CHEBI:57595"/>
    </ligand>
</feature>
<dbReference type="GO" id="GO:0006427">
    <property type="term" value="P:histidyl-tRNA aminoacylation"/>
    <property type="evidence" value="ECO:0007669"/>
    <property type="project" value="UniProtKB-UniRule"/>
</dbReference>
<keyword evidence="8" id="KW-0963">Cytoplasm</keyword>
<comment type="similarity">
    <text evidence="1 8">Belongs to the class-II aminoacyl-tRNA synthetase family.</text>
</comment>
<evidence type="ECO:0000256" key="8">
    <source>
        <dbReference type="HAMAP-Rule" id="MF_00127"/>
    </source>
</evidence>
<evidence type="ECO:0000256" key="6">
    <source>
        <dbReference type="ARBA" id="ARBA00023146"/>
    </source>
</evidence>
<organism evidence="11 12">
    <name type="scientific">Candidatus Beckwithbacteria bacterium CG22_combo_CG10-13_8_21_14_all_01_47_9</name>
    <dbReference type="NCBI Taxonomy" id="1974496"/>
    <lineage>
        <taxon>Bacteria</taxon>
        <taxon>Candidatus Beckwithiibacteriota</taxon>
    </lineage>
</organism>
<keyword evidence="5 8" id="KW-0648">Protein biosynthesis</keyword>
<protein>
    <recommendedName>
        <fullName evidence="8">Histidine--tRNA ligase</fullName>
        <ecNumber evidence="8">6.1.1.21</ecNumber>
    </recommendedName>
    <alternativeName>
        <fullName evidence="8">Histidyl-tRNA synthetase</fullName>
        <shortName evidence="8">HisRS</shortName>
    </alternativeName>
</protein>
<dbReference type="InterPro" id="IPR006195">
    <property type="entry name" value="aa-tRNA-synth_II"/>
</dbReference>
<sequence length="413" mass="46068">MSTKIKPQTLKGFRDFLPAEKRKRDYVTQKIKKTFELFGFEPLETPTLEYSEVILGKYGKEADKMVYSFKDKGGRNLSLRYDQTVPTARVLAQYQNSLPKCFRRYQIQNVFRADKPQKGRYREFTQCDIDIFGSTSPIADAEIIACTYFAFKNIGYPKIILRINDRQTLFSSLKSFSTKTADVLSIIQTIDKLDKKDKLSVLQELIKKGLSSKNANAALAAVAGAALTPNLKQIIEQSKLLGVPNQAIEFTPNLARGLDYYTGMIFEVILPEYPLGSFGGGGRYDNLINKLSGYNIPAVGIAFGFDRMVEAADELNLIPKENTGAKVLVTIFEDPQPALAAAAVLRQKNINAEVFPAQDKIDKQLKYANRKGVNFVLMIGPDEAAKNVVTLKNMQTGKQETITLAQATDVLAR</sequence>
<dbReference type="PANTHER" id="PTHR11476:SF7">
    <property type="entry name" value="HISTIDINE--TRNA LIGASE"/>
    <property type="match status" value="1"/>
</dbReference>
<dbReference type="CDD" id="cd00773">
    <property type="entry name" value="HisRS-like_core"/>
    <property type="match status" value="1"/>
</dbReference>
<dbReference type="EC" id="6.1.1.21" evidence="8"/>
<keyword evidence="6 8" id="KW-0030">Aminoacyl-tRNA synthetase</keyword>
<evidence type="ECO:0000259" key="10">
    <source>
        <dbReference type="PROSITE" id="PS50862"/>
    </source>
</evidence>
<dbReference type="GO" id="GO:0005524">
    <property type="term" value="F:ATP binding"/>
    <property type="evidence" value="ECO:0007669"/>
    <property type="project" value="UniProtKB-UniRule"/>
</dbReference>
<dbReference type="InterPro" id="IPR036621">
    <property type="entry name" value="Anticodon-bd_dom_sf"/>
</dbReference>
<dbReference type="AlphaFoldDB" id="A0A2H0DZS8"/>
<comment type="subunit">
    <text evidence="8">Homodimer.</text>
</comment>
<comment type="caution">
    <text evidence="11">The sequence shown here is derived from an EMBL/GenBank/DDBJ whole genome shotgun (WGS) entry which is preliminary data.</text>
</comment>
<feature type="binding site" evidence="9">
    <location>
        <begin position="260"/>
        <end position="261"/>
    </location>
    <ligand>
        <name>L-histidine</name>
        <dbReference type="ChEBI" id="CHEBI:57595"/>
    </ligand>
</feature>
<evidence type="ECO:0000313" key="12">
    <source>
        <dbReference type="Proteomes" id="UP000229981"/>
    </source>
</evidence>
<reference evidence="11 12" key="1">
    <citation type="submission" date="2017-09" db="EMBL/GenBank/DDBJ databases">
        <title>Depth-based differentiation of microbial function through sediment-hosted aquifers and enrichment of novel symbionts in the deep terrestrial subsurface.</title>
        <authorList>
            <person name="Probst A.J."/>
            <person name="Ladd B."/>
            <person name="Jarett J.K."/>
            <person name="Geller-Mcgrath D.E."/>
            <person name="Sieber C.M."/>
            <person name="Emerson J.B."/>
            <person name="Anantharaman K."/>
            <person name="Thomas B.C."/>
            <person name="Malmstrom R."/>
            <person name="Stieglmeier M."/>
            <person name="Klingl A."/>
            <person name="Woyke T."/>
            <person name="Ryan C.M."/>
            <person name="Banfield J.F."/>
        </authorList>
    </citation>
    <scope>NUCLEOTIDE SEQUENCE [LARGE SCALE GENOMIC DNA]</scope>
    <source>
        <strain evidence="11">CG22_combo_CG10-13_8_21_14_all_01_47_9</strain>
    </source>
</reference>
<evidence type="ECO:0000256" key="1">
    <source>
        <dbReference type="ARBA" id="ARBA00008226"/>
    </source>
</evidence>
<dbReference type="InterPro" id="IPR045864">
    <property type="entry name" value="aa-tRNA-synth_II/BPL/LPL"/>
</dbReference>
<evidence type="ECO:0000256" key="9">
    <source>
        <dbReference type="PIRSR" id="PIRSR001549-1"/>
    </source>
</evidence>
<dbReference type="PROSITE" id="PS50862">
    <property type="entry name" value="AA_TRNA_LIGASE_II"/>
    <property type="match status" value="1"/>
</dbReference>
<dbReference type="InterPro" id="IPR004154">
    <property type="entry name" value="Anticodon-bd"/>
</dbReference>
<dbReference type="EMBL" id="PCTU01000112">
    <property type="protein sequence ID" value="PIP87694.1"/>
    <property type="molecule type" value="Genomic_DNA"/>
</dbReference>
<proteinExistence type="inferred from homology"/>
<dbReference type="Pfam" id="PF03129">
    <property type="entry name" value="HGTP_anticodon"/>
    <property type="match status" value="1"/>
</dbReference>
<dbReference type="GO" id="GO:0004821">
    <property type="term" value="F:histidine-tRNA ligase activity"/>
    <property type="evidence" value="ECO:0007669"/>
    <property type="project" value="UniProtKB-UniRule"/>
</dbReference>
<dbReference type="InterPro" id="IPR041715">
    <property type="entry name" value="HisRS-like_core"/>
</dbReference>
<dbReference type="CDD" id="cd00859">
    <property type="entry name" value="HisRS_anticodon"/>
    <property type="match status" value="1"/>
</dbReference>
<evidence type="ECO:0000256" key="3">
    <source>
        <dbReference type="ARBA" id="ARBA00022741"/>
    </source>
</evidence>
<dbReference type="GO" id="GO:0005737">
    <property type="term" value="C:cytoplasm"/>
    <property type="evidence" value="ECO:0007669"/>
    <property type="project" value="UniProtKB-SubCell"/>
</dbReference>
<dbReference type="PIRSF" id="PIRSF001549">
    <property type="entry name" value="His-tRNA_synth"/>
    <property type="match status" value="1"/>
</dbReference>
<keyword evidence="4 8" id="KW-0067">ATP-binding</keyword>
<evidence type="ECO:0000256" key="4">
    <source>
        <dbReference type="ARBA" id="ARBA00022840"/>
    </source>
</evidence>
<dbReference type="PANTHER" id="PTHR11476">
    <property type="entry name" value="HISTIDYL-TRNA SYNTHETASE"/>
    <property type="match status" value="1"/>
</dbReference>
<evidence type="ECO:0000256" key="2">
    <source>
        <dbReference type="ARBA" id="ARBA00022598"/>
    </source>
</evidence>
<feature type="binding site" evidence="9">
    <location>
        <position position="130"/>
    </location>
    <ligand>
        <name>L-histidine</name>
        <dbReference type="ChEBI" id="CHEBI:57595"/>
    </ligand>
</feature>
<dbReference type="NCBIfam" id="TIGR00442">
    <property type="entry name" value="hisS"/>
    <property type="match status" value="1"/>
</dbReference>
<evidence type="ECO:0000256" key="7">
    <source>
        <dbReference type="ARBA" id="ARBA00047639"/>
    </source>
</evidence>